<dbReference type="GO" id="GO:0046872">
    <property type="term" value="F:metal ion binding"/>
    <property type="evidence" value="ECO:0007669"/>
    <property type="project" value="UniProtKB-KW"/>
</dbReference>
<reference evidence="11 12" key="1">
    <citation type="submission" date="2014-06" db="EMBL/GenBank/DDBJ databases">
        <authorList>
            <person name="Ju J."/>
            <person name="Zhang J."/>
        </authorList>
    </citation>
    <scope>NUCLEOTIDE SEQUENCE [LARGE SCALE GENOMIC DNA]</scope>
    <source>
        <strain evidence="11 12">DsW_47</strain>
    </source>
</reference>
<proteinExistence type="inferred from homology"/>
<evidence type="ECO:0000256" key="9">
    <source>
        <dbReference type="ARBA" id="ARBA00022842"/>
    </source>
</evidence>
<evidence type="ECO:0000256" key="3">
    <source>
        <dbReference type="ARBA" id="ARBA00019010"/>
    </source>
</evidence>
<evidence type="ECO:0000256" key="1">
    <source>
        <dbReference type="ARBA" id="ARBA00004496"/>
    </source>
</evidence>
<evidence type="ECO:0000256" key="2">
    <source>
        <dbReference type="ARBA" id="ARBA00007599"/>
    </source>
</evidence>
<keyword evidence="8" id="KW-0067">ATP-binding</keyword>
<name>A0A1Z5YU93_9PROT</name>
<dbReference type="GO" id="GO:0002949">
    <property type="term" value="P:tRNA threonylcarbamoyladenosine modification"/>
    <property type="evidence" value="ECO:0007669"/>
    <property type="project" value="InterPro"/>
</dbReference>
<keyword evidence="6" id="KW-0479">Metal-binding</keyword>
<dbReference type="GO" id="GO:0005737">
    <property type="term" value="C:cytoplasm"/>
    <property type="evidence" value="ECO:0007669"/>
    <property type="project" value="UniProtKB-SubCell"/>
</dbReference>
<dbReference type="EMBL" id="JOMQ01000034">
    <property type="protein sequence ID" value="OUJ02107.1"/>
    <property type="molecule type" value="Genomic_DNA"/>
</dbReference>
<dbReference type="GO" id="GO:0005524">
    <property type="term" value="F:ATP binding"/>
    <property type="evidence" value="ECO:0007669"/>
    <property type="project" value="UniProtKB-KW"/>
</dbReference>
<evidence type="ECO:0000256" key="7">
    <source>
        <dbReference type="ARBA" id="ARBA00022741"/>
    </source>
</evidence>
<comment type="caution">
    <text evidence="11">The sequence shown here is derived from an EMBL/GenBank/DDBJ whole genome shotgun (WGS) entry which is preliminary data.</text>
</comment>
<dbReference type="AlphaFoldDB" id="A0A1Z5YU93"/>
<evidence type="ECO:0000313" key="11">
    <source>
        <dbReference type="EMBL" id="OUJ02107.1"/>
    </source>
</evidence>
<keyword evidence="7" id="KW-0547">Nucleotide-binding</keyword>
<sequence length="161" mass="17573">MDGAERDGMSSAVRLDTEHATQNLARIIARLVQPGDCILLSGPLGAGKSVFARAFLRAVCQDEALEVPSPTYTLVQTYAAPMCGLSHFDLWRLSGPDELEELGWDEARDGIVLVEWPERLEDLTPKSALHLTLSVLPDGTRHGVVSGWSDRLTPHALSEEL</sequence>
<dbReference type="Gene3D" id="3.40.50.300">
    <property type="entry name" value="P-loop containing nucleotide triphosphate hydrolases"/>
    <property type="match status" value="1"/>
</dbReference>
<keyword evidence="9" id="KW-0460">Magnesium</keyword>
<keyword evidence="4" id="KW-0963">Cytoplasm</keyword>
<comment type="similarity">
    <text evidence="2">Belongs to the TsaE family.</text>
</comment>
<dbReference type="Pfam" id="PF02367">
    <property type="entry name" value="TsaE"/>
    <property type="match status" value="1"/>
</dbReference>
<evidence type="ECO:0000256" key="6">
    <source>
        <dbReference type="ARBA" id="ARBA00022723"/>
    </source>
</evidence>
<dbReference type="InterPro" id="IPR027417">
    <property type="entry name" value="P-loop_NTPase"/>
</dbReference>
<keyword evidence="5" id="KW-0819">tRNA processing</keyword>
<dbReference type="PANTHER" id="PTHR33540">
    <property type="entry name" value="TRNA THREONYLCARBAMOYLADENOSINE BIOSYNTHESIS PROTEIN TSAE"/>
    <property type="match status" value="1"/>
</dbReference>
<dbReference type="InterPro" id="IPR003442">
    <property type="entry name" value="T6A_TsaE"/>
</dbReference>
<gene>
    <name evidence="11" type="ORF">HK14_07025</name>
</gene>
<evidence type="ECO:0000256" key="5">
    <source>
        <dbReference type="ARBA" id="ARBA00022694"/>
    </source>
</evidence>
<evidence type="ECO:0000256" key="10">
    <source>
        <dbReference type="ARBA" id="ARBA00032441"/>
    </source>
</evidence>
<evidence type="ECO:0000313" key="12">
    <source>
        <dbReference type="Proteomes" id="UP000196086"/>
    </source>
</evidence>
<protein>
    <recommendedName>
        <fullName evidence="3">tRNA threonylcarbamoyladenosine biosynthesis protein TsaE</fullName>
    </recommendedName>
    <alternativeName>
        <fullName evidence="10">t(6)A37 threonylcarbamoyladenosine biosynthesis protein TsaE</fullName>
    </alternativeName>
</protein>
<accession>A0A1Z5YU93</accession>
<evidence type="ECO:0000256" key="8">
    <source>
        <dbReference type="ARBA" id="ARBA00022840"/>
    </source>
</evidence>
<evidence type="ECO:0000256" key="4">
    <source>
        <dbReference type="ARBA" id="ARBA00022490"/>
    </source>
</evidence>
<dbReference type="SUPFAM" id="SSF52540">
    <property type="entry name" value="P-loop containing nucleoside triphosphate hydrolases"/>
    <property type="match status" value="1"/>
</dbReference>
<dbReference type="PANTHER" id="PTHR33540:SF2">
    <property type="entry name" value="TRNA THREONYLCARBAMOYLADENOSINE BIOSYNTHESIS PROTEIN TSAE"/>
    <property type="match status" value="1"/>
</dbReference>
<keyword evidence="11" id="KW-0378">Hydrolase</keyword>
<comment type="subcellular location">
    <subcellularLocation>
        <location evidence="1">Cytoplasm</location>
    </subcellularLocation>
</comment>
<dbReference type="Proteomes" id="UP000196086">
    <property type="component" value="Unassembled WGS sequence"/>
</dbReference>
<dbReference type="GO" id="GO:0016787">
    <property type="term" value="F:hydrolase activity"/>
    <property type="evidence" value="ECO:0007669"/>
    <property type="project" value="UniProtKB-KW"/>
</dbReference>
<dbReference type="NCBIfam" id="TIGR00150">
    <property type="entry name" value="T6A_YjeE"/>
    <property type="match status" value="1"/>
</dbReference>
<organism evidence="11 12">
    <name type="scientific">Acetobacter cibinongensis</name>
    <dbReference type="NCBI Taxonomy" id="146475"/>
    <lineage>
        <taxon>Bacteria</taxon>
        <taxon>Pseudomonadati</taxon>
        <taxon>Pseudomonadota</taxon>
        <taxon>Alphaproteobacteria</taxon>
        <taxon>Acetobacterales</taxon>
        <taxon>Acetobacteraceae</taxon>
        <taxon>Acetobacter</taxon>
    </lineage>
</organism>